<reference evidence="2" key="1">
    <citation type="submission" date="2020-10" db="EMBL/GenBank/DDBJ databases">
        <authorList>
            <person name="Gilroy R."/>
        </authorList>
    </citation>
    <scope>NUCLEOTIDE SEQUENCE</scope>
    <source>
        <strain evidence="2">1370</strain>
    </source>
</reference>
<dbReference type="NCBIfam" id="TIGR00762">
    <property type="entry name" value="DegV"/>
    <property type="match status" value="1"/>
</dbReference>
<dbReference type="Pfam" id="PF02645">
    <property type="entry name" value="DegV"/>
    <property type="match status" value="1"/>
</dbReference>
<dbReference type="AlphaFoldDB" id="A0A9D1NRV4"/>
<proteinExistence type="predicted"/>
<protein>
    <submittedName>
        <fullName evidence="2">DegV family protein</fullName>
    </submittedName>
</protein>
<name>A0A9D1NRV4_9FIRM</name>
<dbReference type="Gene3D" id="3.40.50.10170">
    <property type="match status" value="1"/>
</dbReference>
<comment type="caution">
    <text evidence="2">The sequence shown here is derived from an EMBL/GenBank/DDBJ whole genome shotgun (WGS) entry which is preliminary data.</text>
</comment>
<dbReference type="GO" id="GO:0008289">
    <property type="term" value="F:lipid binding"/>
    <property type="evidence" value="ECO:0007669"/>
    <property type="project" value="UniProtKB-KW"/>
</dbReference>
<dbReference type="Gene3D" id="3.30.1180.10">
    <property type="match status" value="1"/>
</dbReference>
<keyword evidence="1" id="KW-0446">Lipid-binding</keyword>
<accession>A0A9D1NRV4</accession>
<evidence type="ECO:0000256" key="1">
    <source>
        <dbReference type="ARBA" id="ARBA00023121"/>
    </source>
</evidence>
<dbReference type="InterPro" id="IPR050270">
    <property type="entry name" value="DegV_domain_contain"/>
</dbReference>
<dbReference type="Proteomes" id="UP000823960">
    <property type="component" value="Unassembled WGS sequence"/>
</dbReference>
<evidence type="ECO:0000313" key="2">
    <source>
        <dbReference type="EMBL" id="HIV11393.1"/>
    </source>
</evidence>
<evidence type="ECO:0000313" key="3">
    <source>
        <dbReference type="Proteomes" id="UP000823960"/>
    </source>
</evidence>
<dbReference type="PROSITE" id="PS51482">
    <property type="entry name" value="DEGV"/>
    <property type="match status" value="1"/>
</dbReference>
<dbReference type="InterPro" id="IPR003797">
    <property type="entry name" value="DegV"/>
</dbReference>
<organism evidence="2 3">
    <name type="scientific">Candidatus Faeciplasma avium</name>
    <dbReference type="NCBI Taxonomy" id="2840798"/>
    <lineage>
        <taxon>Bacteria</taxon>
        <taxon>Bacillati</taxon>
        <taxon>Bacillota</taxon>
        <taxon>Clostridia</taxon>
        <taxon>Eubacteriales</taxon>
        <taxon>Oscillospiraceae</taxon>
        <taxon>Oscillospiraceae incertae sedis</taxon>
        <taxon>Candidatus Faeciplasma</taxon>
    </lineage>
</organism>
<dbReference type="InterPro" id="IPR043168">
    <property type="entry name" value="DegV_C"/>
</dbReference>
<dbReference type="PANTHER" id="PTHR33434:SF2">
    <property type="entry name" value="FATTY ACID-BINDING PROTEIN TM_1468"/>
    <property type="match status" value="1"/>
</dbReference>
<dbReference type="PANTHER" id="PTHR33434">
    <property type="entry name" value="DEGV DOMAIN-CONTAINING PROTEIN DR_1986-RELATED"/>
    <property type="match status" value="1"/>
</dbReference>
<dbReference type="EMBL" id="DVOL01000098">
    <property type="protein sequence ID" value="HIV11393.1"/>
    <property type="molecule type" value="Genomic_DNA"/>
</dbReference>
<sequence>MDERLAITCDSTCDLTEELYTRYRIQPVPLGIVLGEELKRDGVDVGVQDVFDYVKSSGTLPKTSAVSVGEYHEIFKAHTDKGRAVIHINISAEFSSCYQNAVAAAGLLSEEDPSARVYVVDSRNLSSGSGHLCILARELSDSGASPEEVFNALEKAKEDLDVSFVLQTLEYLQKGGRCPGILAFGANLLKLRPEIEVSGGRMVTAKKYRGSMEKSILDYVRGRLEGRQDLDLKRIMITHSYVPGDIVEKVRALVLELAPFEEVYETFAGCTVSSHCGPCCLGVLFFKKSQN</sequence>
<reference evidence="2" key="2">
    <citation type="journal article" date="2021" name="PeerJ">
        <title>Extensive microbial diversity within the chicken gut microbiome revealed by metagenomics and culture.</title>
        <authorList>
            <person name="Gilroy R."/>
            <person name="Ravi A."/>
            <person name="Getino M."/>
            <person name="Pursley I."/>
            <person name="Horton D.L."/>
            <person name="Alikhan N.F."/>
            <person name="Baker D."/>
            <person name="Gharbi K."/>
            <person name="Hall N."/>
            <person name="Watson M."/>
            <person name="Adriaenssens E.M."/>
            <person name="Foster-Nyarko E."/>
            <person name="Jarju S."/>
            <person name="Secka A."/>
            <person name="Antonio M."/>
            <person name="Oren A."/>
            <person name="Chaudhuri R.R."/>
            <person name="La Ragione R."/>
            <person name="Hildebrand F."/>
            <person name="Pallen M.J."/>
        </authorList>
    </citation>
    <scope>NUCLEOTIDE SEQUENCE</scope>
    <source>
        <strain evidence="2">1370</strain>
    </source>
</reference>
<gene>
    <name evidence="2" type="ORF">IAD28_06860</name>
</gene>
<dbReference type="SUPFAM" id="SSF82549">
    <property type="entry name" value="DAK1/DegV-like"/>
    <property type="match status" value="1"/>
</dbReference>